<sequence length="162" mass="18104">MKVKSMATSGIIAALYIAVSLLIAPFTFGALQFRLSEMFNHLVVFNKKYIVGILLGVFITNLFSPLGMYDLFFGLGQSVLALGITIFAKRFINGHVKQMIFGTLVFTFTMFLIAIELHLVFDLPFLYTWLTVAVGELVVMGIGIPIMLALNKRINFNKLIED</sequence>
<dbReference type="RefSeq" id="WP_100794918.1">
    <property type="nucleotide sequence ID" value="NZ_JAEOAH010000015.1"/>
</dbReference>
<feature type="transmembrane region" description="Helical" evidence="1">
    <location>
        <begin position="49"/>
        <end position="66"/>
    </location>
</feature>
<evidence type="ECO:0000313" key="3">
    <source>
        <dbReference type="Proteomes" id="UP000618943"/>
    </source>
</evidence>
<name>A0ABS1H8V9_9BACL</name>
<feature type="transmembrane region" description="Helical" evidence="1">
    <location>
        <begin position="127"/>
        <end position="150"/>
    </location>
</feature>
<reference evidence="2 3" key="1">
    <citation type="submission" date="2020-12" db="EMBL/GenBank/DDBJ databases">
        <title>YIM B01967 draft genome.</title>
        <authorList>
            <person name="Yan X."/>
        </authorList>
    </citation>
    <scope>NUCLEOTIDE SEQUENCE [LARGE SCALE GENOMIC DNA]</scope>
    <source>
        <strain evidence="2 3">YIM B01967</strain>
    </source>
</reference>
<dbReference type="Proteomes" id="UP000618943">
    <property type="component" value="Unassembled WGS sequence"/>
</dbReference>
<keyword evidence="1" id="KW-0812">Transmembrane</keyword>
<dbReference type="InterPro" id="IPR010387">
    <property type="entry name" value="QueT"/>
</dbReference>
<proteinExistence type="predicted"/>
<keyword evidence="3" id="KW-1185">Reference proteome</keyword>
<feature type="transmembrane region" description="Helical" evidence="1">
    <location>
        <begin position="100"/>
        <end position="121"/>
    </location>
</feature>
<dbReference type="PANTHER" id="PTHR40044:SF1">
    <property type="entry name" value="INTEGRAL MEMBRANE PROTEIN"/>
    <property type="match status" value="1"/>
</dbReference>
<evidence type="ECO:0000256" key="1">
    <source>
        <dbReference type="SAM" id="Phobius"/>
    </source>
</evidence>
<feature type="transmembrane region" description="Helical" evidence="1">
    <location>
        <begin position="72"/>
        <end position="88"/>
    </location>
</feature>
<dbReference type="EMBL" id="JAEOAH010000015">
    <property type="protein sequence ID" value="MBK3495453.1"/>
    <property type="molecule type" value="Genomic_DNA"/>
</dbReference>
<gene>
    <name evidence="2" type="ORF">JFL43_11440</name>
</gene>
<feature type="transmembrane region" description="Helical" evidence="1">
    <location>
        <begin position="6"/>
        <end position="28"/>
    </location>
</feature>
<keyword evidence="1" id="KW-0472">Membrane</keyword>
<organism evidence="2 3">
    <name type="scientific">Viridibacillus soli</name>
    <dbReference type="NCBI Taxonomy" id="2798301"/>
    <lineage>
        <taxon>Bacteria</taxon>
        <taxon>Bacillati</taxon>
        <taxon>Bacillota</taxon>
        <taxon>Bacilli</taxon>
        <taxon>Bacillales</taxon>
        <taxon>Caryophanaceae</taxon>
        <taxon>Viridibacillus</taxon>
    </lineage>
</organism>
<dbReference type="PANTHER" id="PTHR40044">
    <property type="entry name" value="INTEGRAL MEMBRANE PROTEIN-RELATED"/>
    <property type="match status" value="1"/>
</dbReference>
<comment type="caution">
    <text evidence="2">The sequence shown here is derived from an EMBL/GenBank/DDBJ whole genome shotgun (WGS) entry which is preliminary data.</text>
</comment>
<protein>
    <submittedName>
        <fullName evidence="2">QueT transporter family protein</fullName>
    </submittedName>
</protein>
<evidence type="ECO:0000313" key="2">
    <source>
        <dbReference type="EMBL" id="MBK3495453.1"/>
    </source>
</evidence>
<keyword evidence="1" id="KW-1133">Transmembrane helix</keyword>
<accession>A0ABS1H8V9</accession>
<dbReference type="Pfam" id="PF06177">
    <property type="entry name" value="QueT"/>
    <property type="match status" value="1"/>
</dbReference>
<dbReference type="PIRSF" id="PIRSF031501">
    <property type="entry name" value="QueT"/>
    <property type="match status" value="1"/>
</dbReference>